<keyword evidence="7" id="KW-0408">Iron</keyword>
<dbReference type="GO" id="GO:0005783">
    <property type="term" value="C:endoplasmic reticulum"/>
    <property type="evidence" value="ECO:0000318"/>
    <property type="project" value="GO_Central"/>
</dbReference>
<evidence type="ECO:0000313" key="11">
    <source>
        <dbReference type="EMBL" id="RQO86355.1"/>
    </source>
</evidence>
<reference evidence="11 12" key="1">
    <citation type="journal article" date="2006" name="Science">
        <title>The genome of black cottonwood, Populus trichocarpa (Torr. &amp; Gray).</title>
        <authorList>
            <person name="Tuskan G.A."/>
            <person name="Difazio S."/>
            <person name="Jansson S."/>
            <person name="Bohlmann J."/>
            <person name="Grigoriev I."/>
            <person name="Hellsten U."/>
            <person name="Putnam N."/>
            <person name="Ralph S."/>
            <person name="Rombauts S."/>
            <person name="Salamov A."/>
            <person name="Schein J."/>
            <person name="Sterck L."/>
            <person name="Aerts A."/>
            <person name="Bhalerao R.R."/>
            <person name="Bhalerao R.P."/>
            <person name="Blaudez D."/>
            <person name="Boerjan W."/>
            <person name="Brun A."/>
            <person name="Brunner A."/>
            <person name="Busov V."/>
            <person name="Campbell M."/>
            <person name="Carlson J."/>
            <person name="Chalot M."/>
            <person name="Chapman J."/>
            <person name="Chen G.L."/>
            <person name="Cooper D."/>
            <person name="Coutinho P.M."/>
            <person name="Couturier J."/>
            <person name="Covert S."/>
            <person name="Cronk Q."/>
            <person name="Cunningham R."/>
            <person name="Davis J."/>
            <person name="Degroeve S."/>
            <person name="Dejardin A."/>
            <person name="Depamphilis C."/>
            <person name="Detter J."/>
            <person name="Dirks B."/>
            <person name="Dubchak I."/>
            <person name="Duplessis S."/>
            <person name="Ehlting J."/>
            <person name="Ellis B."/>
            <person name="Gendler K."/>
            <person name="Goodstein D."/>
            <person name="Gribskov M."/>
            <person name="Grimwood J."/>
            <person name="Groover A."/>
            <person name="Gunter L."/>
            <person name="Hamberger B."/>
            <person name="Heinze B."/>
            <person name="Helariutta Y."/>
            <person name="Henrissat B."/>
            <person name="Holligan D."/>
            <person name="Holt R."/>
            <person name="Huang W."/>
            <person name="Islam-Faridi N."/>
            <person name="Jones S."/>
            <person name="Jones-Rhoades M."/>
            <person name="Jorgensen R."/>
            <person name="Joshi C."/>
            <person name="Kangasjarvi J."/>
            <person name="Karlsson J."/>
            <person name="Kelleher C."/>
            <person name="Kirkpatrick R."/>
            <person name="Kirst M."/>
            <person name="Kohler A."/>
            <person name="Kalluri U."/>
            <person name="Larimer F."/>
            <person name="Leebens-Mack J."/>
            <person name="Leple J.C."/>
            <person name="Locascio P."/>
            <person name="Lou Y."/>
            <person name="Lucas S."/>
            <person name="Martin F."/>
            <person name="Montanini B."/>
            <person name="Napoli C."/>
            <person name="Nelson D.R."/>
            <person name="Nelson C."/>
            <person name="Nieminen K."/>
            <person name="Nilsson O."/>
            <person name="Pereda V."/>
            <person name="Peter G."/>
            <person name="Philippe R."/>
            <person name="Pilate G."/>
            <person name="Poliakov A."/>
            <person name="Razumovskaya J."/>
            <person name="Richardson P."/>
            <person name="Rinaldi C."/>
            <person name="Ritland K."/>
            <person name="Rouze P."/>
            <person name="Ryaboy D."/>
            <person name="Schmutz J."/>
            <person name="Schrader J."/>
            <person name="Segerman B."/>
            <person name="Shin H."/>
            <person name="Siddiqui A."/>
            <person name="Sterky F."/>
            <person name="Terry A."/>
            <person name="Tsai C.J."/>
            <person name="Uberbacher E."/>
            <person name="Unneberg P."/>
            <person name="Vahala J."/>
            <person name="Wall K."/>
            <person name="Wessler S."/>
            <person name="Yang G."/>
            <person name="Yin T."/>
            <person name="Douglas C."/>
            <person name="Marra M."/>
            <person name="Sandberg G."/>
            <person name="Van de Peer Y."/>
            <person name="Rokhsar D."/>
        </authorList>
    </citation>
    <scope>NUCLEOTIDE SEQUENCE [LARGE SCALE GENOMIC DNA]</scope>
    <source>
        <strain evidence="12">cv. Nisqually</strain>
    </source>
</reference>
<evidence type="ECO:0000256" key="7">
    <source>
        <dbReference type="ARBA" id="ARBA00023004"/>
    </source>
</evidence>
<accession>A0A3N7ENB7</accession>
<dbReference type="SMR" id="A0A3N7ENB7"/>
<dbReference type="GO" id="GO:0005506">
    <property type="term" value="F:iron ion binding"/>
    <property type="evidence" value="ECO:0007669"/>
    <property type="project" value="InterPro"/>
</dbReference>
<name>A0A3N7ENB7_POPTR</name>
<keyword evidence="12" id="KW-1185">Reference proteome</keyword>
<evidence type="ECO:0000259" key="10">
    <source>
        <dbReference type="SMART" id="SM00702"/>
    </source>
</evidence>
<organism evidence="11 12">
    <name type="scientific">Populus trichocarpa</name>
    <name type="common">Western balsam poplar</name>
    <name type="synonym">Populus balsamifera subsp. trichocarpa</name>
    <dbReference type="NCBI Taxonomy" id="3694"/>
    <lineage>
        <taxon>Eukaryota</taxon>
        <taxon>Viridiplantae</taxon>
        <taxon>Streptophyta</taxon>
        <taxon>Embryophyta</taxon>
        <taxon>Tracheophyta</taxon>
        <taxon>Spermatophyta</taxon>
        <taxon>Magnoliopsida</taxon>
        <taxon>eudicotyledons</taxon>
        <taxon>Gunneridae</taxon>
        <taxon>Pentapetalae</taxon>
        <taxon>rosids</taxon>
        <taxon>fabids</taxon>
        <taxon>Malpighiales</taxon>
        <taxon>Salicaceae</taxon>
        <taxon>Saliceae</taxon>
        <taxon>Populus</taxon>
    </lineage>
</organism>
<keyword evidence="3" id="KW-0479">Metal-binding</keyword>
<feature type="domain" description="Prolyl 4-hydroxylase alpha subunit" evidence="10">
    <location>
        <begin position="84"/>
        <end position="195"/>
    </location>
</feature>
<dbReference type="Gramene" id="Potri.002G016700.2.v4.1">
    <property type="protein sequence ID" value="Potri.002G016700.2.v4.1"/>
    <property type="gene ID" value="Potri.002G016700.v4.1"/>
</dbReference>
<dbReference type="PANTHER" id="PTHR10869:SF217">
    <property type="entry name" value="FE2OG DIOXYGENASE DOMAIN-CONTAINING PROTEIN"/>
    <property type="match status" value="1"/>
</dbReference>
<comment type="cofactor">
    <cofactor evidence="1">
        <name>L-ascorbate</name>
        <dbReference type="ChEBI" id="CHEBI:38290"/>
    </cofactor>
</comment>
<evidence type="ECO:0000256" key="1">
    <source>
        <dbReference type="ARBA" id="ARBA00001961"/>
    </source>
</evidence>
<keyword evidence="9" id="KW-1133">Transmembrane helix</keyword>
<dbReference type="InParanoid" id="A0A3N7ENB7"/>
<dbReference type="Proteomes" id="UP000006729">
    <property type="component" value="Chromosome 2"/>
</dbReference>
<dbReference type="GO" id="GO:0031418">
    <property type="term" value="F:L-ascorbic acid binding"/>
    <property type="evidence" value="ECO:0007669"/>
    <property type="project" value="InterPro"/>
</dbReference>
<dbReference type="OrthoDB" id="420380at2759"/>
<evidence type="ECO:0000256" key="8">
    <source>
        <dbReference type="ARBA" id="ARBA00049169"/>
    </source>
</evidence>
<keyword evidence="6" id="KW-0560">Oxidoreductase</keyword>
<dbReference type="InterPro" id="IPR006620">
    <property type="entry name" value="Pro_4_hyd_alph"/>
</dbReference>
<proteinExistence type="predicted"/>
<dbReference type="Gene3D" id="2.60.120.620">
    <property type="entry name" value="q2cbj1_9rhob like domain"/>
    <property type="match status" value="1"/>
</dbReference>
<keyword evidence="9" id="KW-0812">Transmembrane</keyword>
<comment type="subcellular location">
    <subcellularLocation>
        <location evidence="2">Endoplasmic reticulum membrane</location>
        <topology evidence="2">Single-pass type II membrane protein</topology>
    </subcellularLocation>
</comment>
<protein>
    <recommendedName>
        <fullName evidence="10">Prolyl 4-hydroxylase alpha subunit domain-containing protein</fullName>
    </recommendedName>
</protein>
<evidence type="ECO:0000256" key="6">
    <source>
        <dbReference type="ARBA" id="ARBA00023002"/>
    </source>
</evidence>
<evidence type="ECO:0000256" key="9">
    <source>
        <dbReference type="SAM" id="Phobius"/>
    </source>
</evidence>
<evidence type="ECO:0000256" key="2">
    <source>
        <dbReference type="ARBA" id="ARBA00004648"/>
    </source>
</evidence>
<dbReference type="InterPro" id="IPR045054">
    <property type="entry name" value="P4HA-like"/>
</dbReference>
<keyword evidence="4" id="KW-0223">Dioxygenase</keyword>
<evidence type="ECO:0000313" key="12">
    <source>
        <dbReference type="Proteomes" id="UP000006729"/>
    </source>
</evidence>
<keyword evidence="9" id="KW-0472">Membrane</keyword>
<dbReference type="PANTHER" id="PTHR10869">
    <property type="entry name" value="PROLYL 4-HYDROXYLASE ALPHA SUBUNIT"/>
    <property type="match status" value="1"/>
</dbReference>
<comment type="catalytic activity">
    <reaction evidence="8">
        <text>L-prolyl-[collagen] + 2-oxoglutarate + O2 = trans-4-hydroxy-L-prolyl-[collagen] + succinate + CO2</text>
        <dbReference type="Rhea" id="RHEA:18945"/>
        <dbReference type="Rhea" id="RHEA-COMP:11676"/>
        <dbReference type="Rhea" id="RHEA-COMP:11680"/>
        <dbReference type="ChEBI" id="CHEBI:15379"/>
        <dbReference type="ChEBI" id="CHEBI:16526"/>
        <dbReference type="ChEBI" id="CHEBI:16810"/>
        <dbReference type="ChEBI" id="CHEBI:30031"/>
        <dbReference type="ChEBI" id="CHEBI:50342"/>
        <dbReference type="ChEBI" id="CHEBI:61965"/>
        <dbReference type="EC" id="1.14.11.2"/>
    </reaction>
</comment>
<evidence type="ECO:0000256" key="3">
    <source>
        <dbReference type="ARBA" id="ARBA00022723"/>
    </source>
</evidence>
<dbReference type="EMBL" id="CM009291">
    <property type="protein sequence ID" value="RQO86355.1"/>
    <property type="molecule type" value="Genomic_DNA"/>
</dbReference>
<evidence type="ECO:0000256" key="5">
    <source>
        <dbReference type="ARBA" id="ARBA00022968"/>
    </source>
</evidence>
<evidence type="ECO:0000256" key="4">
    <source>
        <dbReference type="ARBA" id="ARBA00022964"/>
    </source>
</evidence>
<dbReference type="AlphaFoldDB" id="A0A3N7ENB7"/>
<dbReference type="STRING" id="3694.A0A3N7ENB7"/>
<feature type="transmembrane region" description="Helical" evidence="9">
    <location>
        <begin position="12"/>
        <end position="40"/>
    </location>
</feature>
<keyword evidence="5" id="KW-0735">Signal-anchor</keyword>
<dbReference type="GO" id="GO:0004656">
    <property type="term" value="F:procollagen-proline 4-dioxygenase activity"/>
    <property type="evidence" value="ECO:0000318"/>
    <property type="project" value="GO_Central"/>
</dbReference>
<dbReference type="GO" id="GO:0005789">
    <property type="term" value="C:endoplasmic reticulum membrane"/>
    <property type="evidence" value="ECO:0007669"/>
    <property type="project" value="UniProtKB-SubCell"/>
</dbReference>
<sequence length="195" mass="22666">MVKVRHSRLQAIKLSTFTLVSSMLFMLTFVLLVLLGLGIFSLRSSSEGFPPNDLSSYRRMTSEREGDRMEKKEEKWTEILSWEPRAFLYHNFLSKEECEYLINLATVVDAETGRSIDSRVRTSTGMFLDRGQDRVIRDIEKRIADFFFIPVEHGEELQVLHYEVGQKHETHTDYFVDEFNTKNSGQRTATLLLSS</sequence>
<dbReference type="SMART" id="SM00702">
    <property type="entry name" value="P4Hc"/>
    <property type="match status" value="1"/>
</dbReference>
<gene>
    <name evidence="11" type="ORF">POPTR_002G016700</name>
</gene>